<dbReference type="OrthoDB" id="9786503at2"/>
<dbReference type="eggNOG" id="COG0500">
    <property type="taxonomic scope" value="Bacteria"/>
</dbReference>
<dbReference type="Gene3D" id="3.40.50.150">
    <property type="entry name" value="Vaccinia Virus protein VP39"/>
    <property type="match status" value="1"/>
</dbReference>
<comment type="caution">
    <text evidence="2">The sequence shown here is derived from an EMBL/GenBank/DDBJ whole genome shotgun (WGS) entry which is preliminary data.</text>
</comment>
<organism evidence="2 3">
    <name type="scientific">Hyphomonas beringensis</name>
    <dbReference type="NCBI Taxonomy" id="1280946"/>
    <lineage>
        <taxon>Bacteria</taxon>
        <taxon>Pseudomonadati</taxon>
        <taxon>Pseudomonadota</taxon>
        <taxon>Alphaproteobacteria</taxon>
        <taxon>Hyphomonadales</taxon>
        <taxon>Hyphomonadaceae</taxon>
        <taxon>Hyphomonas</taxon>
    </lineage>
</organism>
<dbReference type="CDD" id="cd02440">
    <property type="entry name" value="AdoMet_MTases"/>
    <property type="match status" value="1"/>
</dbReference>
<dbReference type="PATRIC" id="fig|1280946.3.peg.2001"/>
<dbReference type="InterPro" id="IPR029063">
    <property type="entry name" value="SAM-dependent_MTases_sf"/>
</dbReference>
<dbReference type="Proteomes" id="UP000027037">
    <property type="component" value="Unassembled WGS sequence"/>
</dbReference>
<proteinExistence type="predicted"/>
<reference evidence="2 3" key="1">
    <citation type="journal article" date="2014" name="Antonie Van Leeuwenhoek">
        <title>Hyphomonas beringensis sp. nov. and Hyphomonas chukchiensis sp. nov., isolated from surface seawater of the Bering Sea and Chukchi Sea.</title>
        <authorList>
            <person name="Li C."/>
            <person name="Lai Q."/>
            <person name="Li G."/>
            <person name="Dong C."/>
            <person name="Wang J."/>
            <person name="Liao Y."/>
            <person name="Shao Z."/>
        </authorList>
    </citation>
    <scope>NUCLEOTIDE SEQUENCE [LARGE SCALE GENOMIC DNA]</scope>
    <source>
        <strain evidence="2 3">25B14_1</strain>
    </source>
</reference>
<dbReference type="STRING" id="1280946.HY29_14970"/>
<sequence length="211" mass="22887">MSGPDQAEFWNSRFSEDGFAYGERASRLLMAFSDLFRPGQKALVPASGEGRDAVFLARLGLDVTAVDMSASGLSKTEDLAASHGVFVTCIEADLSSWDWPEGRFDHAAIMFAHMPPDFRPAFHARLLGALKTGGHLFVEGFTKGQSQYQESHQSGGPPNPDLLYDPTDIKADFAGGEPVSFWTGIETLSEGPYHSGPAALLRAVFRKTESK</sequence>
<evidence type="ECO:0000259" key="1">
    <source>
        <dbReference type="Pfam" id="PF13649"/>
    </source>
</evidence>
<dbReference type="InterPro" id="IPR041698">
    <property type="entry name" value="Methyltransf_25"/>
</dbReference>
<dbReference type="RefSeq" id="WP_034796406.1">
    <property type="nucleotide sequence ID" value="NZ_AWFF01000040.1"/>
</dbReference>
<feature type="domain" description="Methyltransferase" evidence="1">
    <location>
        <begin position="46"/>
        <end position="134"/>
    </location>
</feature>
<dbReference type="EMBL" id="AWFF01000040">
    <property type="protein sequence ID" value="KCZ54230.1"/>
    <property type="molecule type" value="Genomic_DNA"/>
</dbReference>
<name>A0A062UDP6_9PROT</name>
<dbReference type="AlphaFoldDB" id="A0A062UDP6"/>
<dbReference type="SUPFAM" id="SSF53335">
    <property type="entry name" value="S-adenosyl-L-methionine-dependent methyltransferases"/>
    <property type="match status" value="1"/>
</dbReference>
<evidence type="ECO:0000313" key="2">
    <source>
        <dbReference type="EMBL" id="KCZ54230.1"/>
    </source>
</evidence>
<evidence type="ECO:0000313" key="3">
    <source>
        <dbReference type="Proteomes" id="UP000027037"/>
    </source>
</evidence>
<gene>
    <name evidence="2" type="ORF">HY29_14970</name>
</gene>
<accession>A0A062UDP6</accession>
<protein>
    <recommendedName>
        <fullName evidence="1">Methyltransferase domain-containing protein</fullName>
    </recommendedName>
</protein>
<keyword evidence="3" id="KW-1185">Reference proteome</keyword>
<dbReference type="Pfam" id="PF13649">
    <property type="entry name" value="Methyltransf_25"/>
    <property type="match status" value="1"/>
</dbReference>